<proteinExistence type="predicted"/>
<dbReference type="Proteomes" id="UP001458415">
    <property type="component" value="Unassembled WGS sequence"/>
</dbReference>
<organism evidence="2 3">
    <name type="scientific">Streptomyces carpinensis</name>
    <dbReference type="NCBI Taxonomy" id="66369"/>
    <lineage>
        <taxon>Bacteria</taxon>
        <taxon>Bacillati</taxon>
        <taxon>Actinomycetota</taxon>
        <taxon>Actinomycetes</taxon>
        <taxon>Kitasatosporales</taxon>
        <taxon>Streptomycetaceae</taxon>
        <taxon>Streptomyces</taxon>
    </lineage>
</organism>
<comment type="caution">
    <text evidence="2">The sequence shown here is derived from an EMBL/GenBank/DDBJ whole genome shotgun (WGS) entry which is preliminary data.</text>
</comment>
<protein>
    <recommendedName>
        <fullName evidence="4">Transposase</fullName>
    </recommendedName>
</protein>
<dbReference type="RefSeq" id="WP_208640675.1">
    <property type="nucleotide sequence ID" value="NZ_MUBM01000111.1"/>
</dbReference>
<sequence>MLSLVMKGEYLTPGTAWRGVPAQGLALRPADHPSPKLTPRHTSHSR</sequence>
<evidence type="ECO:0000256" key="1">
    <source>
        <dbReference type="SAM" id="MobiDB-lite"/>
    </source>
</evidence>
<dbReference type="EMBL" id="JBEPCU010000748">
    <property type="protein sequence ID" value="MER6981363.1"/>
    <property type="molecule type" value="Genomic_DNA"/>
</dbReference>
<name>A0ABV1WC24_9ACTN</name>
<evidence type="ECO:0000313" key="2">
    <source>
        <dbReference type="EMBL" id="MER6981363.1"/>
    </source>
</evidence>
<reference evidence="2 3" key="1">
    <citation type="submission" date="2024-06" db="EMBL/GenBank/DDBJ databases">
        <title>The Natural Products Discovery Center: Release of the First 8490 Sequenced Strains for Exploring Actinobacteria Biosynthetic Diversity.</title>
        <authorList>
            <person name="Kalkreuter E."/>
            <person name="Kautsar S.A."/>
            <person name="Yang D."/>
            <person name="Bader C.D."/>
            <person name="Teijaro C.N."/>
            <person name="Fluegel L."/>
            <person name="Davis C.M."/>
            <person name="Simpson J.R."/>
            <person name="Lauterbach L."/>
            <person name="Steele A.D."/>
            <person name="Gui C."/>
            <person name="Meng S."/>
            <person name="Li G."/>
            <person name="Viehrig K."/>
            <person name="Ye F."/>
            <person name="Su P."/>
            <person name="Kiefer A.F."/>
            <person name="Nichols A."/>
            <person name="Cepeda A.J."/>
            <person name="Yan W."/>
            <person name="Fan B."/>
            <person name="Jiang Y."/>
            <person name="Adhikari A."/>
            <person name="Zheng C.-J."/>
            <person name="Schuster L."/>
            <person name="Cowan T.M."/>
            <person name="Smanski M.J."/>
            <person name="Chevrette M.G."/>
            <person name="De Carvalho L.P.S."/>
            <person name="Shen B."/>
        </authorList>
    </citation>
    <scope>NUCLEOTIDE SEQUENCE [LARGE SCALE GENOMIC DNA]</scope>
    <source>
        <strain evidence="2 3">NPDC000634</strain>
    </source>
</reference>
<evidence type="ECO:0000313" key="3">
    <source>
        <dbReference type="Proteomes" id="UP001458415"/>
    </source>
</evidence>
<gene>
    <name evidence="2" type="ORF">ABT317_31415</name>
</gene>
<keyword evidence="3" id="KW-1185">Reference proteome</keyword>
<accession>A0ABV1WC24</accession>
<evidence type="ECO:0008006" key="4">
    <source>
        <dbReference type="Google" id="ProtNLM"/>
    </source>
</evidence>
<feature type="region of interest" description="Disordered" evidence="1">
    <location>
        <begin position="24"/>
        <end position="46"/>
    </location>
</feature>